<dbReference type="PROSITE" id="PS51257">
    <property type="entry name" value="PROKAR_LIPOPROTEIN"/>
    <property type="match status" value="1"/>
</dbReference>
<dbReference type="KEGG" id="peg:E5R92_05955"/>
<dbReference type="EMBL" id="CP038852">
    <property type="protein sequence ID" value="QIZ21325.1"/>
    <property type="molecule type" value="Genomic_DNA"/>
</dbReference>
<proteinExistence type="predicted"/>
<evidence type="ECO:0000256" key="1">
    <source>
        <dbReference type="SAM" id="SignalP"/>
    </source>
</evidence>
<protein>
    <submittedName>
        <fullName evidence="2">Pilus assembly protein</fullName>
    </submittedName>
</protein>
<keyword evidence="1" id="KW-0732">Signal</keyword>
<feature type="signal peptide" evidence="1">
    <location>
        <begin position="1"/>
        <end position="24"/>
    </location>
</feature>
<feature type="chain" id="PRO_5026023691" evidence="1">
    <location>
        <begin position="25"/>
        <end position="174"/>
    </location>
</feature>
<gene>
    <name evidence="2" type="ORF">E5R92_05955</name>
</gene>
<name>A0A6H1Q536_9PROT</name>
<evidence type="ECO:0000313" key="3">
    <source>
        <dbReference type="Proteomes" id="UP000501094"/>
    </source>
</evidence>
<dbReference type="AlphaFoldDB" id="A0A6H1Q536"/>
<sequence>MKFLFKISLMLFLINFSAPNVGVACEFLKEEIGTPILKIIEKYDYLDDPTYEGSESFTLVKEYDSLSLCENSELENTLIKVFVKEGKIIATEIEGPYGEAKNGKILNFAKIYLGYSTEEKIDEKWTGGTTLSSFGENVVYGRVEFIDGNYETLTISKPEFKQFLFGPNVQEIMM</sequence>
<reference evidence="2 3" key="1">
    <citation type="journal article" date="2020" name="Nat. Microbiol.">
        <title>Lysogenic host-virus interactions in SAR11 marine bacteria.</title>
        <authorList>
            <person name="Morris R.M."/>
            <person name="Cain K.R."/>
            <person name="Hvorecny K.L."/>
            <person name="Kollman J.M."/>
        </authorList>
    </citation>
    <scope>NUCLEOTIDE SEQUENCE [LARGE SCALE GENOMIC DNA]</scope>
    <source>
        <strain evidence="2 3">NP1</strain>
    </source>
</reference>
<dbReference type="RefSeq" id="WP_168607181.1">
    <property type="nucleotide sequence ID" value="NZ_CP038852.1"/>
</dbReference>
<accession>A0A6H1Q536</accession>
<organism evidence="2 3">
    <name type="scientific">Candidatus Pelagibacter giovannonii</name>
    <dbReference type="NCBI Taxonomy" id="2563896"/>
    <lineage>
        <taxon>Bacteria</taxon>
        <taxon>Pseudomonadati</taxon>
        <taxon>Pseudomonadota</taxon>
        <taxon>Alphaproteobacteria</taxon>
        <taxon>Candidatus Pelagibacterales</taxon>
        <taxon>Candidatus Pelagibacteraceae</taxon>
        <taxon>Candidatus Pelagibacter</taxon>
    </lineage>
</organism>
<evidence type="ECO:0000313" key="2">
    <source>
        <dbReference type="EMBL" id="QIZ21325.1"/>
    </source>
</evidence>
<keyword evidence="3" id="KW-1185">Reference proteome</keyword>
<dbReference type="Proteomes" id="UP000501094">
    <property type="component" value="Chromosome"/>
</dbReference>